<evidence type="ECO:0000256" key="11">
    <source>
        <dbReference type="ARBA" id="ARBA00022842"/>
    </source>
</evidence>
<keyword evidence="25" id="KW-1185">Reference proteome</keyword>
<keyword evidence="16" id="KW-0238">DNA-binding</keyword>
<keyword evidence="11" id="KW-0460">Magnesium</keyword>
<evidence type="ECO:0000256" key="15">
    <source>
        <dbReference type="ARBA" id="ARBA00022932"/>
    </source>
</evidence>
<feature type="compositionally biased region" description="Polar residues" evidence="19">
    <location>
        <begin position="590"/>
        <end position="602"/>
    </location>
</feature>
<feature type="compositionally biased region" description="Basic residues" evidence="19">
    <location>
        <begin position="2268"/>
        <end position="2283"/>
    </location>
</feature>
<evidence type="ECO:0000259" key="23">
    <source>
        <dbReference type="PROSITE" id="PS50994"/>
    </source>
</evidence>
<comment type="caution">
    <text evidence="24">The sequence shown here is derived from an EMBL/GenBank/DDBJ whole genome shotgun (WGS) entry which is preliminary data.</text>
</comment>
<dbReference type="PANTHER" id="PTHR37984:SF5">
    <property type="entry name" value="PROTEIN NYNRIN-LIKE"/>
    <property type="match status" value="1"/>
</dbReference>
<dbReference type="SUPFAM" id="SSF56672">
    <property type="entry name" value="DNA/RNA polymerases"/>
    <property type="match status" value="1"/>
</dbReference>
<evidence type="ECO:0000256" key="8">
    <source>
        <dbReference type="ARBA" id="ARBA00022750"/>
    </source>
</evidence>
<feature type="compositionally biased region" description="Polar residues" evidence="19">
    <location>
        <begin position="43"/>
        <end position="56"/>
    </location>
</feature>
<dbReference type="InterPro" id="IPR000953">
    <property type="entry name" value="Chromo/chromo_shadow_dom"/>
</dbReference>
<evidence type="ECO:0000256" key="17">
    <source>
        <dbReference type="ARBA" id="ARBA00023172"/>
    </source>
</evidence>
<dbReference type="GO" id="GO:0006508">
    <property type="term" value="P:proteolysis"/>
    <property type="evidence" value="ECO:0007669"/>
    <property type="project" value="UniProtKB-KW"/>
</dbReference>
<feature type="compositionally biased region" description="Low complexity" evidence="19">
    <location>
        <begin position="551"/>
        <end position="560"/>
    </location>
</feature>
<dbReference type="GO" id="GO:0008270">
    <property type="term" value="F:zinc ion binding"/>
    <property type="evidence" value="ECO:0007669"/>
    <property type="project" value="UniProtKB-KW"/>
</dbReference>
<keyword evidence="18" id="KW-0863">Zinc-finger</keyword>
<keyword evidence="17" id="KW-0233">DNA recombination</keyword>
<keyword evidence="4" id="KW-0808">Transferase</keyword>
<dbReference type="SMART" id="SM00343">
    <property type="entry name" value="ZnF_C2HC"/>
    <property type="match status" value="1"/>
</dbReference>
<evidence type="ECO:0000256" key="12">
    <source>
        <dbReference type="ARBA" id="ARBA00022884"/>
    </source>
</evidence>
<keyword evidence="8" id="KW-0064">Aspartyl protease</keyword>
<dbReference type="GO" id="GO:0004190">
    <property type="term" value="F:aspartic-type endopeptidase activity"/>
    <property type="evidence" value="ECO:0007669"/>
    <property type="project" value="UniProtKB-KW"/>
</dbReference>
<dbReference type="GO" id="GO:0015074">
    <property type="term" value="P:DNA integration"/>
    <property type="evidence" value="ECO:0007669"/>
    <property type="project" value="UniProtKB-KW"/>
</dbReference>
<keyword evidence="12" id="KW-0694">RNA-binding</keyword>
<dbReference type="EC" id="2.7.7.49" evidence="2"/>
<dbReference type="GO" id="GO:0003887">
    <property type="term" value="F:DNA-directed DNA polymerase activity"/>
    <property type="evidence" value="ECO:0007669"/>
    <property type="project" value="UniProtKB-KW"/>
</dbReference>
<dbReference type="InterPro" id="IPR036875">
    <property type="entry name" value="Znf_CCHC_sf"/>
</dbReference>
<feature type="region of interest" description="Disordered" evidence="19">
    <location>
        <begin position="102"/>
        <end position="122"/>
    </location>
</feature>
<dbReference type="SUPFAM" id="SSF50630">
    <property type="entry name" value="Acid proteases"/>
    <property type="match status" value="1"/>
</dbReference>
<dbReference type="PROSITE" id="PS50158">
    <property type="entry name" value="ZF_CCHC"/>
    <property type="match status" value="1"/>
</dbReference>
<keyword evidence="9" id="KW-0255">Endonuclease</keyword>
<dbReference type="Pfam" id="PF03732">
    <property type="entry name" value="Retrotrans_gag"/>
    <property type="match status" value="1"/>
</dbReference>
<feature type="region of interest" description="Disordered" evidence="19">
    <location>
        <begin position="1022"/>
        <end position="1044"/>
    </location>
</feature>
<dbReference type="Pfam" id="PF00385">
    <property type="entry name" value="Chromo"/>
    <property type="match status" value="1"/>
</dbReference>
<dbReference type="GO" id="GO:0003723">
    <property type="term" value="F:RNA binding"/>
    <property type="evidence" value="ECO:0007669"/>
    <property type="project" value="UniProtKB-KW"/>
</dbReference>
<evidence type="ECO:0000256" key="10">
    <source>
        <dbReference type="ARBA" id="ARBA00022801"/>
    </source>
</evidence>
<keyword evidence="3" id="KW-0645">Protease</keyword>
<dbReference type="InterPro" id="IPR001584">
    <property type="entry name" value="Integrase_cat-core"/>
</dbReference>
<keyword evidence="14" id="KW-0695">RNA-directed DNA polymerase</keyword>
<evidence type="ECO:0000256" key="19">
    <source>
        <dbReference type="SAM" id="MobiDB-lite"/>
    </source>
</evidence>
<keyword evidence="7" id="KW-0479">Metal-binding</keyword>
<dbReference type="InterPro" id="IPR041373">
    <property type="entry name" value="RT_RNaseH"/>
</dbReference>
<feature type="domain" description="Integrase catalytic" evidence="23">
    <location>
        <begin position="1900"/>
        <end position="2065"/>
    </location>
</feature>
<evidence type="ECO:0000256" key="3">
    <source>
        <dbReference type="ARBA" id="ARBA00022670"/>
    </source>
</evidence>
<dbReference type="GO" id="GO:0003677">
    <property type="term" value="F:DNA binding"/>
    <property type="evidence" value="ECO:0007669"/>
    <property type="project" value="UniProtKB-KW"/>
</dbReference>
<dbReference type="InterPro" id="IPR043128">
    <property type="entry name" value="Rev_trsase/Diguanyl_cyclase"/>
</dbReference>
<protein>
    <recommendedName>
        <fullName evidence="2">RNA-directed DNA polymerase</fullName>
        <ecNumber evidence="2">2.7.7.49</ecNumber>
    </recommendedName>
</protein>
<feature type="compositionally biased region" description="Basic and acidic residues" evidence="19">
    <location>
        <begin position="107"/>
        <end position="120"/>
    </location>
</feature>
<evidence type="ECO:0000259" key="22">
    <source>
        <dbReference type="PROSITE" id="PS50878"/>
    </source>
</evidence>
<evidence type="ECO:0000256" key="1">
    <source>
        <dbReference type="ARBA" id="ARBA00011353"/>
    </source>
</evidence>
<dbReference type="Pfam" id="PF00078">
    <property type="entry name" value="RVT_1"/>
    <property type="match status" value="1"/>
</dbReference>
<gene>
    <name evidence="24" type="ORF">Dda_7097</name>
</gene>
<dbReference type="CDD" id="cd09274">
    <property type="entry name" value="RNase_HI_RT_Ty3"/>
    <property type="match status" value="1"/>
</dbReference>
<keyword evidence="18" id="KW-0862">Zinc</keyword>
<evidence type="ECO:0000256" key="18">
    <source>
        <dbReference type="PROSITE-ProRule" id="PRU00047"/>
    </source>
</evidence>
<feature type="region of interest" description="Disordered" evidence="19">
    <location>
        <begin position="544"/>
        <end position="602"/>
    </location>
</feature>
<feature type="region of interest" description="Disordered" evidence="19">
    <location>
        <begin position="334"/>
        <end position="360"/>
    </location>
</feature>
<dbReference type="CDD" id="cd00303">
    <property type="entry name" value="retropepsin_like"/>
    <property type="match status" value="1"/>
</dbReference>
<dbReference type="PROSITE" id="PS50878">
    <property type="entry name" value="RT_POL"/>
    <property type="match status" value="1"/>
</dbReference>
<evidence type="ECO:0000256" key="4">
    <source>
        <dbReference type="ARBA" id="ARBA00022679"/>
    </source>
</evidence>
<dbReference type="InterPro" id="IPR023780">
    <property type="entry name" value="Chromo_domain"/>
</dbReference>
<keyword evidence="13" id="KW-0229">DNA integration</keyword>
<feature type="domain" description="Chromo" evidence="20">
    <location>
        <begin position="2205"/>
        <end position="2268"/>
    </location>
</feature>
<dbReference type="Proteomes" id="UP001221413">
    <property type="component" value="Unassembled WGS sequence"/>
</dbReference>
<dbReference type="CDD" id="cd00024">
    <property type="entry name" value="CD_CSD"/>
    <property type="match status" value="1"/>
</dbReference>
<keyword evidence="5" id="KW-0548">Nucleotidyltransferase</keyword>
<dbReference type="Pfam" id="PF17917">
    <property type="entry name" value="RT_RNaseH"/>
    <property type="match status" value="1"/>
</dbReference>
<evidence type="ECO:0000259" key="21">
    <source>
        <dbReference type="PROSITE" id="PS50158"/>
    </source>
</evidence>
<keyword evidence="15" id="KW-0239">DNA-directed DNA polymerase</keyword>
<dbReference type="InterPro" id="IPR016197">
    <property type="entry name" value="Chromo-like_dom_sf"/>
</dbReference>
<evidence type="ECO:0000313" key="24">
    <source>
        <dbReference type="EMBL" id="KAJ6258178.1"/>
    </source>
</evidence>
<feature type="region of interest" description="Disordered" evidence="19">
    <location>
        <begin position="249"/>
        <end position="271"/>
    </location>
</feature>
<dbReference type="GO" id="GO:0005634">
    <property type="term" value="C:nucleus"/>
    <property type="evidence" value="ECO:0007669"/>
    <property type="project" value="UniProtKB-ARBA"/>
</dbReference>
<evidence type="ECO:0000256" key="13">
    <source>
        <dbReference type="ARBA" id="ARBA00022908"/>
    </source>
</evidence>
<evidence type="ECO:0000256" key="5">
    <source>
        <dbReference type="ARBA" id="ARBA00022695"/>
    </source>
</evidence>
<evidence type="ECO:0000256" key="9">
    <source>
        <dbReference type="ARBA" id="ARBA00022759"/>
    </source>
</evidence>
<dbReference type="Gene3D" id="3.30.70.270">
    <property type="match status" value="2"/>
</dbReference>
<dbReference type="InterPro" id="IPR056924">
    <property type="entry name" value="SH3_Tf2-1"/>
</dbReference>
<dbReference type="Pfam" id="PF17921">
    <property type="entry name" value="Integrase_H2C2"/>
    <property type="match status" value="1"/>
</dbReference>
<dbReference type="InterPro" id="IPR000477">
    <property type="entry name" value="RT_dom"/>
</dbReference>
<evidence type="ECO:0000256" key="7">
    <source>
        <dbReference type="ARBA" id="ARBA00022723"/>
    </source>
</evidence>
<accession>A0AAD6ITE2</accession>
<dbReference type="Gene3D" id="3.30.420.10">
    <property type="entry name" value="Ribonuclease H-like superfamily/Ribonuclease H"/>
    <property type="match status" value="1"/>
</dbReference>
<dbReference type="GO" id="GO:0006338">
    <property type="term" value="P:chromatin remodeling"/>
    <property type="evidence" value="ECO:0007669"/>
    <property type="project" value="UniProtKB-ARBA"/>
</dbReference>
<dbReference type="PROSITE" id="PS50994">
    <property type="entry name" value="INTEGRASE"/>
    <property type="match status" value="1"/>
</dbReference>
<dbReference type="Gene3D" id="3.10.10.10">
    <property type="entry name" value="HIV Type 1 Reverse Transcriptase, subunit A, domain 1"/>
    <property type="match status" value="1"/>
</dbReference>
<comment type="subunit">
    <text evidence="1">Component of the NuA4 histone acetyltransferase complex.</text>
</comment>
<dbReference type="Gene3D" id="2.40.70.10">
    <property type="entry name" value="Acid Proteases"/>
    <property type="match status" value="1"/>
</dbReference>
<dbReference type="SUPFAM" id="SSF53098">
    <property type="entry name" value="Ribonuclease H-like"/>
    <property type="match status" value="1"/>
</dbReference>
<feature type="region of interest" description="Disordered" evidence="19">
    <location>
        <begin position="1"/>
        <end position="60"/>
    </location>
</feature>
<evidence type="ECO:0000256" key="14">
    <source>
        <dbReference type="ARBA" id="ARBA00022918"/>
    </source>
</evidence>
<dbReference type="InterPro" id="IPR041588">
    <property type="entry name" value="Integrase_H2C2"/>
</dbReference>
<dbReference type="Gene3D" id="4.10.60.10">
    <property type="entry name" value="Zinc finger, CCHC-type"/>
    <property type="match status" value="1"/>
</dbReference>
<dbReference type="GO" id="GO:0006310">
    <property type="term" value="P:DNA recombination"/>
    <property type="evidence" value="ECO:0007669"/>
    <property type="project" value="UniProtKB-KW"/>
</dbReference>
<dbReference type="Pfam" id="PF08284">
    <property type="entry name" value="RVP_2"/>
    <property type="match status" value="1"/>
</dbReference>
<dbReference type="SUPFAM" id="SSF54160">
    <property type="entry name" value="Chromo domain-like"/>
    <property type="match status" value="1"/>
</dbReference>
<dbReference type="FunFam" id="3.30.70.270:FF:000020">
    <property type="entry name" value="Transposon Tf2-6 polyprotein-like Protein"/>
    <property type="match status" value="1"/>
</dbReference>
<reference evidence="24" key="1">
    <citation type="submission" date="2023-01" db="EMBL/GenBank/DDBJ databases">
        <title>The chitinases involved in constricting ring structure development in the nematode-trapping fungus Drechslerella dactyloides.</title>
        <authorList>
            <person name="Wang R."/>
            <person name="Zhang L."/>
            <person name="Tang P."/>
            <person name="Li S."/>
            <person name="Liang L."/>
        </authorList>
    </citation>
    <scope>NUCLEOTIDE SEQUENCE</scope>
    <source>
        <strain evidence="24">YMF1.00031</strain>
    </source>
</reference>
<dbReference type="InterPro" id="IPR043502">
    <property type="entry name" value="DNA/RNA_pol_sf"/>
</dbReference>
<feature type="region of interest" description="Disordered" evidence="19">
    <location>
        <begin position="2232"/>
        <end position="2283"/>
    </location>
</feature>
<dbReference type="InterPro" id="IPR005162">
    <property type="entry name" value="Retrotrans_gag_dom"/>
</dbReference>
<evidence type="ECO:0000256" key="16">
    <source>
        <dbReference type="ARBA" id="ARBA00023125"/>
    </source>
</evidence>
<keyword evidence="6" id="KW-0540">Nuclease</keyword>
<evidence type="ECO:0000313" key="25">
    <source>
        <dbReference type="Proteomes" id="UP001221413"/>
    </source>
</evidence>
<dbReference type="InterPro" id="IPR036397">
    <property type="entry name" value="RNaseH_sf"/>
</dbReference>
<dbReference type="CDD" id="cd01647">
    <property type="entry name" value="RT_LTR"/>
    <property type="match status" value="1"/>
</dbReference>
<name>A0AAD6ITE2_DREDA</name>
<proteinExistence type="predicted"/>
<dbReference type="PANTHER" id="PTHR37984">
    <property type="entry name" value="PROTEIN CBG26694"/>
    <property type="match status" value="1"/>
</dbReference>
<dbReference type="GO" id="GO:0003964">
    <property type="term" value="F:RNA-directed DNA polymerase activity"/>
    <property type="evidence" value="ECO:0007669"/>
    <property type="project" value="UniProtKB-KW"/>
</dbReference>
<dbReference type="Gene3D" id="1.10.340.70">
    <property type="match status" value="1"/>
</dbReference>
<feature type="domain" description="CCHC-type" evidence="21">
    <location>
        <begin position="606"/>
        <end position="621"/>
    </location>
</feature>
<dbReference type="EMBL" id="JAQGDS010000009">
    <property type="protein sequence ID" value="KAJ6258178.1"/>
    <property type="molecule type" value="Genomic_DNA"/>
</dbReference>
<organism evidence="24 25">
    <name type="scientific">Drechslerella dactyloides</name>
    <name type="common">Nematode-trapping fungus</name>
    <name type="synonym">Arthrobotrys dactyloides</name>
    <dbReference type="NCBI Taxonomy" id="74499"/>
    <lineage>
        <taxon>Eukaryota</taxon>
        <taxon>Fungi</taxon>
        <taxon>Dikarya</taxon>
        <taxon>Ascomycota</taxon>
        <taxon>Pezizomycotina</taxon>
        <taxon>Orbiliomycetes</taxon>
        <taxon>Orbiliales</taxon>
        <taxon>Orbiliaceae</taxon>
        <taxon>Drechslerella</taxon>
    </lineage>
</organism>
<dbReference type="SUPFAM" id="SSF57756">
    <property type="entry name" value="Retrovirus zinc finger-like domains"/>
    <property type="match status" value="1"/>
</dbReference>
<feature type="compositionally biased region" description="Polar residues" evidence="19">
    <location>
        <begin position="343"/>
        <end position="352"/>
    </location>
</feature>
<feature type="domain" description="Reverse transcriptase" evidence="22">
    <location>
        <begin position="1351"/>
        <end position="1531"/>
    </location>
</feature>
<sequence length="2283" mass="265303">MVTPPDDPEEARAPRGSVTAKKRKFEQLTDEPSQQKRPKPSARSVSEETSIGQGDLSSDPVEVLAARQHQRERNRQLATDIIEGYEQGAEALRNGILHQEPAMEGGPEARTRGRGVDKTKPLATEGASNDCVDKTFRGFLASTEKFNILEIWRIPAFPEWWARRSNKYMTTPSTTHKFSLAYEDETEFHSAELREHLTDDSDFESVSDSEDDECRRSVNDFYILGTEYTDSLREHQDRLVVDIGTQVSEKVSSATPEDNTEQRPEQSLETAQQETIAIYQRHIRTVSATVNDIEAIMSGNFEETMEYTETPASTQTSNVTTQGPSPLAASRFAPASGSGTQGTGNPATSEAISNKAPKIGDPIRYGGQPEKLDQFLNQLSNHFFFYPERFPTDWHKILFTGMYLEGNALNIYLSYKQTYDEIAEEDREAKIPEISKVFSNFQEFTNHLKRKCGYKNKTEEALRKLDQLKQTGSARSFFQQFDQYAPLTDYDDDALFYRAREGLKPNLRTEIIKQKLINKDMRYYDMQTMAIELDDALYHSQKNTHQKKPYHNPNKYNPNKYTKKPQQNWTKIGKSSWKPNKTYGPEPMDLNTTQHQKPKKSNTPLCYQCNKAGHIKRNCPENKGKKNFQKHPQQERKFGMMRRSSTPEDFETVANEIWRRIHPGAGPVQRQDIAQEINATIERNPVPFKDAEPEKDELNWLWSNPTPGSHLAYRRSSDGRLWEKYQNNEGISMRAIQTSLISITPPRQFNQLQQELIPGNPEICYGEYCAKQGWKSETINENTGKTISWAVFSQRCAQLCEQRSCTTCGLTIPIGEKTTHGMLETNVCQNCRQAEEIDTIGRRDAMEKRRSTYRPHQEVTHQYMIQEYGRPFADQWEAYWLWAENDENPPWYNPEDRRQLFNSIGYLLYTGQRCQLCRRDNADVQLYGHFDLCNDCHNEWAYQHRHFLHLDYIKERLPRETFGTFECTYCIGYFRTWSEYCGHVCNNTKQREWREILETQQTDEYTMAQIKELMRTCQSHKKTYEEPTNEDNDSEGTEYTTDSEPGELPYAPCAICALTFGTFEEWEQHSEDCFNQKYHDKAPETRTGYFCENCTLRNQREHTEAGNPSLHRKLTLTSLIFGKPTKTLIDSGAEESYISTAIVQKYQLETRQKSNTYRVTAFSHQTLGQVTQETTLKLFINGHLEEYPIDILDLPEDTPLVLGFPWLAKHNPSINWRKGEITFHDCNCQKVTKKQQNDRNTCKETHLRLTTHLSDKEIRNRHKHKPNTLRKAWIQVRSLHMAAETVKIPKWISKEARNVFQPAPEGQTLPEINSFKHSIPLQEGTQPRFMPIYGCTDQEAAALREYIEENLKTGYIRPSNSPAGHPILFVKKKDSEKLRICIDYRTLNAITIKDRGPLPLISESFDRISGAIIYTKLDLTNAYYNIRINPGEEWKTAFRTRYGLFEYLVMPFGLTNAPATFQTFMNHVLRKYIDNTCVVYLDDILIYSKDPSEHRIHVNQILETLNQHKLKVKPEKSEFEVTEVEFLGAIITPHGIKMDPKKVQAIQDWPTPKTLKEVQAFLGLCNYYRRFVQEYSYLAIALSELTKKDIHFEMTKKRTKAFQTLKEAFISAPILKLYDPELPVRIEADASIAALGACLLQKQPDQKWHPVAYLSHKFDATETRYPIHDKELMAILHACKKWRVYLQTKEPFEVLSDHKNLTYFLTTKELSRRQVRWWETLSEYNMKITHFKGKENVGADAISRRPDLMKDIPTDKGAILEQQGNIITINKELNITIHEIEPEIATRLKESYQKDATAKRILQNPEEMTTPFSMENGYILFKDLFYVPDKKIQLEILQLHHDTPMHGHLGIEKTQELITRQYFWPKMRQQIENYVKTCDLCLRNKPARHAPYGYLQPNEAPTKPFQIITYDFAQGLPHSRDPLTNQIYDEILIITCRLTKTIILEPWNSSWGAEQLSTIYNKRVFSQYGLQEKHICDRDPLFSSKYWKYIMSSSGTKLNIATKGRAQTDGASERAIQTVEIYLRSFLNYAQNNWTKLLPMAELTYNSSKHSVTNYTPYEALRGWNPRTTQPALLTKEEIPSAKEHSESMNKLHEHLKNDLDFAAETMSHYYNKKRTKAPFLKEGDKAYLLAKNIKTKRPNQKLDFQKLGPYTITKKLNEHLFELHIPGNSRIHKTFHIALLEPIPDGLREEVNNPEIEEDDYNEYEVEKILDHRKNPETLANEFLIKWKDYPPEEDSWQPEDNISPELVRQYLDGPDARQAGQDLPPRRPRGRPRKKRQNAKN</sequence>
<dbReference type="Pfam" id="PF24626">
    <property type="entry name" value="SH3_Tf2-1"/>
    <property type="match status" value="1"/>
</dbReference>
<dbReference type="GO" id="GO:0004519">
    <property type="term" value="F:endonuclease activity"/>
    <property type="evidence" value="ECO:0007669"/>
    <property type="project" value="UniProtKB-KW"/>
</dbReference>
<dbReference type="InterPro" id="IPR021109">
    <property type="entry name" value="Peptidase_aspartic_dom_sf"/>
</dbReference>
<dbReference type="InterPro" id="IPR012337">
    <property type="entry name" value="RNaseH-like_sf"/>
</dbReference>
<evidence type="ECO:0000259" key="20">
    <source>
        <dbReference type="PROSITE" id="PS50013"/>
    </source>
</evidence>
<dbReference type="Gene3D" id="2.40.50.40">
    <property type="match status" value="1"/>
</dbReference>
<feature type="compositionally biased region" description="Acidic residues" evidence="19">
    <location>
        <begin position="1027"/>
        <end position="1036"/>
    </location>
</feature>
<dbReference type="InterPro" id="IPR050951">
    <property type="entry name" value="Retrovirus_Pol_polyprotein"/>
</dbReference>
<dbReference type="InterPro" id="IPR001878">
    <property type="entry name" value="Znf_CCHC"/>
</dbReference>
<evidence type="ECO:0000256" key="2">
    <source>
        <dbReference type="ARBA" id="ARBA00012493"/>
    </source>
</evidence>
<keyword evidence="10" id="KW-0378">Hydrolase</keyword>
<dbReference type="PROSITE" id="PS50013">
    <property type="entry name" value="CHROMO_2"/>
    <property type="match status" value="1"/>
</dbReference>
<dbReference type="SMART" id="SM00298">
    <property type="entry name" value="CHROMO"/>
    <property type="match status" value="1"/>
</dbReference>
<evidence type="ECO:0000256" key="6">
    <source>
        <dbReference type="ARBA" id="ARBA00022722"/>
    </source>
</evidence>
<dbReference type="FunFam" id="1.10.340.70:FF:000001">
    <property type="entry name" value="Retrovirus-related Pol polyprotein from transposon gypsy-like Protein"/>
    <property type="match status" value="1"/>
</dbReference>